<reference evidence="1 2" key="1">
    <citation type="submission" date="2020-08" db="EMBL/GenBank/DDBJ databases">
        <title>Acidobacteriota in marine sediments use diverse sulfur dissimilation pathways.</title>
        <authorList>
            <person name="Wasmund K."/>
        </authorList>
    </citation>
    <scope>NUCLEOTIDE SEQUENCE [LARGE SCALE GENOMIC DNA]</scope>
    <source>
        <strain evidence="1">MAG AM4</strain>
    </source>
</reference>
<dbReference type="EMBL" id="JACXWD010000069">
    <property type="protein sequence ID" value="MBD3869230.1"/>
    <property type="molecule type" value="Genomic_DNA"/>
</dbReference>
<name>A0A8J6Y8J5_9BACT</name>
<organism evidence="1 2">
    <name type="scientific">Candidatus Polarisedimenticola svalbardensis</name>
    <dbReference type="NCBI Taxonomy" id="2886004"/>
    <lineage>
        <taxon>Bacteria</taxon>
        <taxon>Pseudomonadati</taxon>
        <taxon>Acidobacteriota</taxon>
        <taxon>Candidatus Polarisedimenticolia</taxon>
        <taxon>Candidatus Polarisedimenticolales</taxon>
        <taxon>Candidatus Polarisedimenticolaceae</taxon>
        <taxon>Candidatus Polarisedimenticola</taxon>
    </lineage>
</organism>
<evidence type="ECO:0000313" key="2">
    <source>
        <dbReference type="Proteomes" id="UP000648239"/>
    </source>
</evidence>
<accession>A0A8J6Y8J5</accession>
<dbReference type="Proteomes" id="UP000648239">
    <property type="component" value="Unassembled WGS sequence"/>
</dbReference>
<dbReference type="Gene3D" id="3.60.21.10">
    <property type="match status" value="1"/>
</dbReference>
<gene>
    <name evidence="1" type="ORF">IFK94_14005</name>
</gene>
<dbReference type="AlphaFoldDB" id="A0A8J6Y8J5"/>
<evidence type="ECO:0000313" key="1">
    <source>
        <dbReference type="EMBL" id="MBD3869230.1"/>
    </source>
</evidence>
<sequence length="163" mass="17784">VEMSAGRTLKVGVLGAVRYNPVFLKAGPDDSNLVIARPETMIGRFLPEVREKSDIVVLLAALHREDAKTIAGKVEGIDFVLGAYGGSFSVRDEVVGNTWIFYTGNQGKRVGETRLFFNGQGEMAKPLSYMHYLTNRYPDKQEMLDFVSSVVVKVNAAKGAGSP</sequence>
<evidence type="ECO:0008006" key="3">
    <source>
        <dbReference type="Google" id="ProtNLM"/>
    </source>
</evidence>
<feature type="non-terminal residue" evidence="1">
    <location>
        <position position="1"/>
    </location>
</feature>
<dbReference type="InterPro" id="IPR029052">
    <property type="entry name" value="Metallo-depent_PP-like"/>
</dbReference>
<proteinExistence type="predicted"/>
<comment type="caution">
    <text evidence="1">The sequence shown here is derived from an EMBL/GenBank/DDBJ whole genome shotgun (WGS) entry which is preliminary data.</text>
</comment>
<protein>
    <recommendedName>
        <fullName evidence="3">5'-Nucleotidase C-terminal domain-containing protein</fullName>
    </recommendedName>
</protein>
<dbReference type="SUPFAM" id="SSF56300">
    <property type="entry name" value="Metallo-dependent phosphatases"/>
    <property type="match status" value="1"/>
</dbReference>